<dbReference type="GO" id="GO:0010106">
    <property type="term" value="P:cellular response to iron ion starvation"/>
    <property type="evidence" value="ECO:0007669"/>
    <property type="project" value="InterPro"/>
</dbReference>
<evidence type="ECO:0000313" key="2">
    <source>
        <dbReference type="Proteomes" id="UP000253551"/>
    </source>
</evidence>
<reference evidence="1 2" key="1">
    <citation type="journal article" date="2018" name="G3 (Bethesda)">
        <title>Phylogenetic and Phylogenomic Definition of Rhizopus Species.</title>
        <authorList>
            <person name="Gryganskyi A.P."/>
            <person name="Golan J."/>
            <person name="Dolatabadi S."/>
            <person name="Mondo S."/>
            <person name="Robb S."/>
            <person name="Idnurm A."/>
            <person name="Muszewska A."/>
            <person name="Steczkiewicz K."/>
            <person name="Masonjones S."/>
            <person name="Liao H.L."/>
            <person name="Gajdeczka M.T."/>
            <person name="Anike F."/>
            <person name="Vuek A."/>
            <person name="Anishchenko I.M."/>
            <person name="Voigt K."/>
            <person name="de Hoog G.S."/>
            <person name="Smith M.E."/>
            <person name="Heitman J."/>
            <person name="Vilgalys R."/>
            <person name="Stajich J.E."/>
        </authorList>
    </citation>
    <scope>NUCLEOTIDE SEQUENCE [LARGE SCALE GENOMIC DNA]</scope>
    <source>
        <strain evidence="1 2">LSU 92-RS-03</strain>
    </source>
</reference>
<evidence type="ECO:0000313" key="1">
    <source>
        <dbReference type="EMBL" id="RCH93086.1"/>
    </source>
</evidence>
<dbReference type="GO" id="GO:0000981">
    <property type="term" value="F:DNA-binding transcription factor activity, RNA polymerase II-specific"/>
    <property type="evidence" value="ECO:0007669"/>
    <property type="project" value="InterPro"/>
</dbReference>
<dbReference type="EMBL" id="PJQM01002745">
    <property type="protein sequence ID" value="RCH93086.1"/>
    <property type="molecule type" value="Genomic_DNA"/>
</dbReference>
<dbReference type="GO" id="GO:0045944">
    <property type="term" value="P:positive regulation of transcription by RNA polymerase II"/>
    <property type="evidence" value="ECO:0007669"/>
    <property type="project" value="InterPro"/>
</dbReference>
<keyword evidence="2" id="KW-1185">Reference proteome</keyword>
<accession>A0A367JT47</accession>
<dbReference type="STRING" id="4846.A0A367JT47"/>
<dbReference type="Proteomes" id="UP000253551">
    <property type="component" value="Unassembled WGS sequence"/>
</dbReference>
<dbReference type="CDD" id="cd22744">
    <property type="entry name" value="OTU"/>
    <property type="match status" value="1"/>
</dbReference>
<dbReference type="OrthoDB" id="2379842at2759"/>
<protein>
    <submittedName>
        <fullName evidence="1">Uncharacterized protein</fullName>
    </submittedName>
</protein>
<comment type="caution">
    <text evidence="1">The sequence shown here is derived from an EMBL/GenBank/DDBJ whole genome shotgun (WGS) entry which is preliminary data.</text>
</comment>
<dbReference type="AlphaFoldDB" id="A0A367JT47"/>
<organism evidence="1 2">
    <name type="scientific">Rhizopus stolonifer</name>
    <name type="common">Rhizopus nigricans</name>
    <dbReference type="NCBI Taxonomy" id="4846"/>
    <lineage>
        <taxon>Eukaryota</taxon>
        <taxon>Fungi</taxon>
        <taxon>Fungi incertae sedis</taxon>
        <taxon>Mucoromycota</taxon>
        <taxon>Mucoromycotina</taxon>
        <taxon>Mucoromycetes</taxon>
        <taxon>Mucorales</taxon>
        <taxon>Mucorineae</taxon>
        <taxon>Rhizopodaceae</taxon>
        <taxon>Rhizopus</taxon>
    </lineage>
</organism>
<gene>
    <name evidence="1" type="ORF">CU098_009710</name>
</gene>
<dbReference type="InterPro" id="IPR014842">
    <property type="entry name" value="AFT"/>
</dbReference>
<sequence>ISSGFTAVVEKSTKSCAVFVCSRGGSPRRRKRDTNTKEVRKRKLRRSYRIGCPWRLDASYIHQRNLWLVVDVKNSHKHALFPSLESDMNEEKESESYFEDDEKEMKKDEINEADIVCIEQSKKGDKMNRNKESQSVSPAPVYTKSLGNIYGLPENCIVGVHNVQADEHCGFRCLALAIHGNEELYMKVRREMIVALRLLKLTYMIQDMPYDVDRVEKVLDAPATPVGTEHYFLALECAQLASEIYIRPVIILSRESCQLYVPLLSSPSVNSYKNMIILRLENSHFNLVKAKSESGGFLKKSPVIINPWHDSMLCIINKKQDHPTRKFFNKNWDIIFPNCFK</sequence>
<dbReference type="Pfam" id="PF08731">
    <property type="entry name" value="AFT"/>
    <property type="match status" value="1"/>
</dbReference>
<feature type="non-terminal residue" evidence="1">
    <location>
        <position position="1"/>
    </location>
</feature>
<proteinExistence type="predicted"/>
<name>A0A367JT47_RHIST</name>